<feature type="region of interest" description="Disordered" evidence="1">
    <location>
        <begin position="665"/>
        <end position="700"/>
    </location>
</feature>
<feature type="region of interest" description="Disordered" evidence="1">
    <location>
        <begin position="838"/>
        <end position="884"/>
    </location>
</feature>
<dbReference type="SUPFAM" id="SSF48403">
    <property type="entry name" value="Ankyrin repeat"/>
    <property type="match status" value="1"/>
</dbReference>
<comment type="caution">
    <text evidence="4">The sequence shown here is derived from an EMBL/GenBank/DDBJ whole genome shotgun (WGS) entry which is preliminary data.</text>
</comment>
<keyword evidence="2" id="KW-0472">Membrane</keyword>
<feature type="compositionally biased region" description="Polar residues" evidence="1">
    <location>
        <begin position="683"/>
        <end position="694"/>
    </location>
</feature>
<dbReference type="InterPro" id="IPR036770">
    <property type="entry name" value="Ankyrin_rpt-contain_sf"/>
</dbReference>
<dbReference type="InterPro" id="IPR036865">
    <property type="entry name" value="CRAL-TRIO_dom_sf"/>
</dbReference>
<keyword evidence="5" id="KW-1185">Reference proteome</keyword>
<dbReference type="OrthoDB" id="411216at2759"/>
<evidence type="ECO:0000313" key="5">
    <source>
        <dbReference type="Proteomes" id="UP000186817"/>
    </source>
</evidence>
<dbReference type="AlphaFoldDB" id="A0A1Q9CLE0"/>
<keyword evidence="2" id="KW-0812">Transmembrane</keyword>
<evidence type="ECO:0000256" key="1">
    <source>
        <dbReference type="SAM" id="MobiDB-lite"/>
    </source>
</evidence>
<dbReference type="PROSITE" id="PS50191">
    <property type="entry name" value="CRAL_TRIO"/>
    <property type="match status" value="1"/>
</dbReference>
<organism evidence="4 5">
    <name type="scientific">Symbiodinium microadriaticum</name>
    <name type="common">Dinoflagellate</name>
    <name type="synonym">Zooxanthella microadriatica</name>
    <dbReference type="NCBI Taxonomy" id="2951"/>
    <lineage>
        <taxon>Eukaryota</taxon>
        <taxon>Sar</taxon>
        <taxon>Alveolata</taxon>
        <taxon>Dinophyceae</taxon>
        <taxon>Suessiales</taxon>
        <taxon>Symbiodiniaceae</taxon>
        <taxon>Symbiodinium</taxon>
    </lineage>
</organism>
<evidence type="ECO:0000256" key="2">
    <source>
        <dbReference type="SAM" id="Phobius"/>
    </source>
</evidence>
<proteinExistence type="predicted"/>
<dbReference type="EMBL" id="LSRX01001094">
    <property type="protein sequence ID" value="OLP83752.1"/>
    <property type="molecule type" value="Genomic_DNA"/>
</dbReference>
<dbReference type="InterPro" id="IPR001251">
    <property type="entry name" value="CRAL-TRIO_dom"/>
</dbReference>
<dbReference type="Gene3D" id="1.25.40.20">
    <property type="entry name" value="Ankyrin repeat-containing domain"/>
    <property type="match status" value="1"/>
</dbReference>
<feature type="domain" description="CRAL-TRIO" evidence="3">
    <location>
        <begin position="12"/>
        <end position="190"/>
    </location>
</feature>
<evidence type="ECO:0000313" key="4">
    <source>
        <dbReference type="EMBL" id="OLP83752.1"/>
    </source>
</evidence>
<accession>A0A1Q9CLE0</accession>
<evidence type="ECO:0000259" key="3">
    <source>
        <dbReference type="PROSITE" id="PS50191"/>
    </source>
</evidence>
<feature type="compositionally biased region" description="Polar residues" evidence="1">
    <location>
        <begin position="665"/>
        <end position="677"/>
    </location>
</feature>
<feature type="compositionally biased region" description="Basic and acidic residues" evidence="1">
    <location>
        <begin position="864"/>
        <end position="873"/>
    </location>
</feature>
<reference evidence="4 5" key="1">
    <citation type="submission" date="2016-02" db="EMBL/GenBank/DDBJ databases">
        <title>Genome analysis of coral dinoflagellate symbionts highlights evolutionary adaptations to a symbiotic lifestyle.</title>
        <authorList>
            <person name="Aranda M."/>
            <person name="Li Y."/>
            <person name="Liew Y.J."/>
            <person name="Baumgarten S."/>
            <person name="Simakov O."/>
            <person name="Wilson M."/>
            <person name="Piel J."/>
            <person name="Ashoor H."/>
            <person name="Bougouffa S."/>
            <person name="Bajic V.B."/>
            <person name="Ryu T."/>
            <person name="Ravasi T."/>
            <person name="Bayer T."/>
            <person name="Micklem G."/>
            <person name="Kim H."/>
            <person name="Bhak J."/>
            <person name="Lajeunesse T.C."/>
            <person name="Voolstra C.R."/>
        </authorList>
    </citation>
    <scope>NUCLEOTIDE SEQUENCE [LARGE SCALE GENOMIC DNA]</scope>
    <source>
        <strain evidence="4 5">CCMP2467</strain>
    </source>
</reference>
<dbReference type="Gene3D" id="3.40.525.10">
    <property type="entry name" value="CRAL-TRIO lipid binding domain"/>
    <property type="match status" value="1"/>
</dbReference>
<feature type="transmembrane region" description="Helical" evidence="2">
    <location>
        <begin position="124"/>
        <end position="146"/>
    </location>
</feature>
<gene>
    <name evidence="4" type="ORF">AK812_SmicGene35444</name>
</gene>
<keyword evidence="2" id="KW-1133">Transmembrane helix</keyword>
<name>A0A1Q9CLE0_SYMMI</name>
<dbReference type="SUPFAM" id="SSF52087">
    <property type="entry name" value="CRAL/TRIO domain"/>
    <property type="match status" value="1"/>
</dbReference>
<sequence>MVIATLRWRSPYSPVLVPGFAETEDGHTVIFASPGYFKAQEFVSQRPACHTMENDLMLVRAGMEWMMKRVDDRSYEKKKMLYSIKVIDAQHLGREILPIRVYEVRKFAQDNGKQLMSMYCDHDILLLIVNAPWIIRFVVMFATTFMTKRQSARLKVLGSASDADVQAQLRVVGPTSMFPPSLGGTKKPEDIPLYFPLAQDNPSRIAEWMARKEAGITRKGATNPPKPGTRHENVNDSKEVVHGSVTTPIANVEVEEEAATKVSAEVVSQANGIKEQEKPILLEETPAPSGGFHFQTVSWNDQASGLAQAGFAAQRHEPQSAPWLVTRREGRMLAKSIRAIAFPSSDPHLCWKSRTLGSLTLQREQWYLSAGNAMKRMNAANFTTFSTGIGSHGWILGQKYLQDHPTEYYRMQGQGLLKQLPTNKADKDLDKPAYVYDVSLAVDRVFPLCLVLVAMFSAQHVGARREWMDWNRLEGFPLHAAVRQNQPAAVRALLQLGASRTAVSGGLTAEQAAQRYERRWGAWLPKNEVSLYASSSYNDKLNDMSLTSQQGEPFKQQVAMRKSFRFSRRGCVHICPMPPSKLHLLPRLPETTRGMADGFWKLQIGCCQCADTGVLQRARSAGEKIENDLEEVHFQAQADWVMIDEFRWDKERVQVADFGGSKITCGSSCSPSWSQETEAPASTEPSIGSDSEVQSEGRKFRWPASRKLDMSLELRPPLGDMGSPDDMLEPCLPEQPLTSENSPIPKAWPYPPTHSIDCEELLQTDAEDDEVWSSIGFFQESPSITMPESGTIASVKPPKTISPVASIGETTAFDAGAARVLSPGAGLQAREIHLAEVPPPAGNMAGRPPCPDLDTSSASSQDSPRYERDRGSKQEFLSSAPMSESQSKRVASGFLNDNDFFHVNEVDVESAVRHPLLEAVLQNRPRVVKALLLLGSRKDVRNSHGFTPLQLAQHLEREQGGFQEVLHVFAMDDSGGARLQEGIKVIKHIKVNI</sequence>
<dbReference type="Proteomes" id="UP000186817">
    <property type="component" value="Unassembled WGS sequence"/>
</dbReference>
<protein>
    <recommendedName>
        <fullName evidence="3">CRAL-TRIO domain-containing protein</fullName>
    </recommendedName>
</protein>
<feature type="compositionally biased region" description="Polar residues" evidence="1">
    <location>
        <begin position="875"/>
        <end position="884"/>
    </location>
</feature>
<feature type="compositionally biased region" description="Polar residues" evidence="1">
    <location>
        <begin position="854"/>
        <end position="863"/>
    </location>
</feature>